<gene>
    <name evidence="1" type="ORF">IEQ34_000582</name>
</gene>
<name>A0AAV7HRM2_DENCH</name>
<proteinExistence type="predicted"/>
<accession>A0AAV7HRM2</accession>
<comment type="caution">
    <text evidence="1">The sequence shown here is derived from an EMBL/GenBank/DDBJ whole genome shotgun (WGS) entry which is preliminary data.</text>
</comment>
<evidence type="ECO:0000313" key="2">
    <source>
        <dbReference type="Proteomes" id="UP000775213"/>
    </source>
</evidence>
<dbReference type="EMBL" id="JAGFBR010000001">
    <property type="protein sequence ID" value="KAH0470859.1"/>
    <property type="molecule type" value="Genomic_DNA"/>
</dbReference>
<reference evidence="1 2" key="1">
    <citation type="journal article" date="2021" name="Hortic Res">
        <title>Chromosome-scale assembly of the Dendrobium chrysotoxum genome enhances the understanding of orchid evolution.</title>
        <authorList>
            <person name="Zhang Y."/>
            <person name="Zhang G.Q."/>
            <person name="Zhang D."/>
            <person name="Liu X.D."/>
            <person name="Xu X.Y."/>
            <person name="Sun W.H."/>
            <person name="Yu X."/>
            <person name="Zhu X."/>
            <person name="Wang Z.W."/>
            <person name="Zhao X."/>
            <person name="Zhong W.Y."/>
            <person name="Chen H."/>
            <person name="Yin W.L."/>
            <person name="Huang T."/>
            <person name="Niu S.C."/>
            <person name="Liu Z.J."/>
        </authorList>
    </citation>
    <scope>NUCLEOTIDE SEQUENCE [LARGE SCALE GENOMIC DNA]</scope>
    <source>
        <strain evidence="1">Lindl</strain>
    </source>
</reference>
<keyword evidence="2" id="KW-1185">Reference proteome</keyword>
<evidence type="ECO:0000313" key="1">
    <source>
        <dbReference type="EMBL" id="KAH0470859.1"/>
    </source>
</evidence>
<organism evidence="1 2">
    <name type="scientific">Dendrobium chrysotoxum</name>
    <name type="common">Orchid</name>
    <dbReference type="NCBI Taxonomy" id="161865"/>
    <lineage>
        <taxon>Eukaryota</taxon>
        <taxon>Viridiplantae</taxon>
        <taxon>Streptophyta</taxon>
        <taxon>Embryophyta</taxon>
        <taxon>Tracheophyta</taxon>
        <taxon>Spermatophyta</taxon>
        <taxon>Magnoliopsida</taxon>
        <taxon>Liliopsida</taxon>
        <taxon>Asparagales</taxon>
        <taxon>Orchidaceae</taxon>
        <taxon>Epidendroideae</taxon>
        <taxon>Malaxideae</taxon>
        <taxon>Dendrobiinae</taxon>
        <taxon>Dendrobium</taxon>
    </lineage>
</organism>
<sequence>MMGCHLVKWIDLNHKERNLKSSRTLKINCRQLINTSSIKLPSFSFYHWYKDFRWANEVKEDEGLPAFAPIKKSYWFGHQAHLGPIMCCESKEKDGRYQYSAISSITV</sequence>
<dbReference type="Proteomes" id="UP000775213">
    <property type="component" value="Unassembled WGS sequence"/>
</dbReference>
<dbReference type="AlphaFoldDB" id="A0AAV7HRM2"/>
<protein>
    <submittedName>
        <fullName evidence="1">Uncharacterized protein</fullName>
    </submittedName>
</protein>